<evidence type="ECO:0000256" key="1">
    <source>
        <dbReference type="ARBA" id="ARBA00023015"/>
    </source>
</evidence>
<dbReference type="Gene3D" id="2.60.120.10">
    <property type="entry name" value="Jelly Rolls"/>
    <property type="match status" value="1"/>
</dbReference>
<gene>
    <name evidence="5" type="ORF">GCM10022232_47880</name>
</gene>
<dbReference type="Gene3D" id="1.10.10.60">
    <property type="entry name" value="Homeodomain-like"/>
    <property type="match status" value="1"/>
</dbReference>
<dbReference type="PANTHER" id="PTHR43280:SF32">
    <property type="entry name" value="TRANSCRIPTIONAL REGULATORY PROTEIN"/>
    <property type="match status" value="1"/>
</dbReference>
<dbReference type="RefSeq" id="WP_266444020.1">
    <property type="nucleotide sequence ID" value="NZ_BAAAZX010000014.1"/>
</dbReference>
<dbReference type="EMBL" id="BAAAZX010000014">
    <property type="protein sequence ID" value="GAA4003257.1"/>
    <property type="molecule type" value="Genomic_DNA"/>
</dbReference>
<protein>
    <submittedName>
        <fullName evidence="5">AraC family transcriptional regulator</fullName>
    </submittedName>
</protein>
<dbReference type="SUPFAM" id="SSF51215">
    <property type="entry name" value="Regulatory protein AraC"/>
    <property type="match status" value="1"/>
</dbReference>
<keyword evidence="2" id="KW-0238">DNA-binding</keyword>
<sequence>MVNIGQRTRDAIPRVDFNARVGTPAGIEVMSLSEFRRRGGGGFTTPQRPDFHHLIATVSGTLKQEVDFTTYDATPGSWLWVRPGQVHRWGDLSEVEGHLVLFESDFLDPTTVVAARLETPGSPVQYDAVDDHAVDLAIEHLCHEFGAVGTSPLDVHIAILRHLLSVLVLRLADRPGGLPSTTEDSETFRRFREAVERDFTKTHQVADYARALGYSPRTLRRATAAAVGTNAKEFIDERVTLEAKRRLAHSDETAVRIAAHLGFSSATNFSKYFQSRTGQSPIQFRNAARQVLPPRGGA</sequence>
<comment type="caution">
    <text evidence="5">The sequence shown here is derived from an EMBL/GenBank/DDBJ whole genome shotgun (WGS) entry which is preliminary data.</text>
</comment>
<dbReference type="InterPro" id="IPR037923">
    <property type="entry name" value="HTH-like"/>
</dbReference>
<evidence type="ECO:0000256" key="3">
    <source>
        <dbReference type="ARBA" id="ARBA00023163"/>
    </source>
</evidence>
<dbReference type="Pfam" id="PF02311">
    <property type="entry name" value="AraC_binding"/>
    <property type="match status" value="1"/>
</dbReference>
<reference evidence="6" key="1">
    <citation type="journal article" date="2019" name="Int. J. Syst. Evol. Microbiol.">
        <title>The Global Catalogue of Microorganisms (GCM) 10K type strain sequencing project: providing services to taxonomists for standard genome sequencing and annotation.</title>
        <authorList>
            <consortium name="The Broad Institute Genomics Platform"/>
            <consortium name="The Broad Institute Genome Sequencing Center for Infectious Disease"/>
            <person name="Wu L."/>
            <person name="Ma J."/>
        </authorList>
    </citation>
    <scope>NUCLEOTIDE SEQUENCE [LARGE SCALE GENOMIC DNA]</scope>
    <source>
        <strain evidence="6">JCM 16924</strain>
    </source>
</reference>
<accession>A0ABP7RWI4</accession>
<keyword evidence="1" id="KW-0805">Transcription regulation</keyword>
<dbReference type="InterPro" id="IPR009057">
    <property type="entry name" value="Homeodomain-like_sf"/>
</dbReference>
<name>A0ABP7RWI4_9ACTN</name>
<dbReference type="Proteomes" id="UP001500456">
    <property type="component" value="Unassembled WGS sequence"/>
</dbReference>
<keyword evidence="3" id="KW-0804">Transcription</keyword>
<dbReference type="InterPro" id="IPR018060">
    <property type="entry name" value="HTH_AraC"/>
</dbReference>
<feature type="domain" description="HTH araC/xylS-type" evidence="4">
    <location>
        <begin position="189"/>
        <end position="287"/>
    </location>
</feature>
<dbReference type="InterPro" id="IPR014710">
    <property type="entry name" value="RmlC-like_jellyroll"/>
</dbReference>
<dbReference type="SUPFAM" id="SSF46689">
    <property type="entry name" value="Homeodomain-like"/>
    <property type="match status" value="1"/>
</dbReference>
<dbReference type="PANTHER" id="PTHR43280">
    <property type="entry name" value="ARAC-FAMILY TRANSCRIPTIONAL REGULATOR"/>
    <property type="match status" value="1"/>
</dbReference>
<dbReference type="PROSITE" id="PS01124">
    <property type="entry name" value="HTH_ARAC_FAMILY_2"/>
    <property type="match status" value="1"/>
</dbReference>
<evidence type="ECO:0000256" key="2">
    <source>
        <dbReference type="ARBA" id="ARBA00023125"/>
    </source>
</evidence>
<dbReference type="InterPro" id="IPR003313">
    <property type="entry name" value="AraC-bd"/>
</dbReference>
<evidence type="ECO:0000313" key="6">
    <source>
        <dbReference type="Proteomes" id="UP001500456"/>
    </source>
</evidence>
<proteinExistence type="predicted"/>
<keyword evidence="6" id="KW-1185">Reference proteome</keyword>
<dbReference type="SMART" id="SM00342">
    <property type="entry name" value="HTH_ARAC"/>
    <property type="match status" value="1"/>
</dbReference>
<organism evidence="5 6">
    <name type="scientific">Streptomyces plumbiresistens</name>
    <dbReference type="NCBI Taxonomy" id="511811"/>
    <lineage>
        <taxon>Bacteria</taxon>
        <taxon>Bacillati</taxon>
        <taxon>Actinomycetota</taxon>
        <taxon>Actinomycetes</taxon>
        <taxon>Kitasatosporales</taxon>
        <taxon>Streptomycetaceae</taxon>
        <taxon>Streptomyces</taxon>
    </lineage>
</organism>
<evidence type="ECO:0000259" key="4">
    <source>
        <dbReference type="PROSITE" id="PS01124"/>
    </source>
</evidence>
<dbReference type="Pfam" id="PF12833">
    <property type="entry name" value="HTH_18"/>
    <property type="match status" value="1"/>
</dbReference>
<evidence type="ECO:0000313" key="5">
    <source>
        <dbReference type="EMBL" id="GAA4003257.1"/>
    </source>
</evidence>